<name>A0ABR3VBM1_9PEZI</name>
<organism evidence="1 2">
    <name type="scientific">Phialemonium thermophilum</name>
    <dbReference type="NCBI Taxonomy" id="223376"/>
    <lineage>
        <taxon>Eukaryota</taxon>
        <taxon>Fungi</taxon>
        <taxon>Dikarya</taxon>
        <taxon>Ascomycota</taxon>
        <taxon>Pezizomycotina</taxon>
        <taxon>Sordariomycetes</taxon>
        <taxon>Sordariomycetidae</taxon>
        <taxon>Cephalothecales</taxon>
        <taxon>Cephalothecaceae</taxon>
        <taxon>Phialemonium</taxon>
    </lineage>
</organism>
<dbReference type="EMBL" id="JAZHXJ010002363">
    <property type="protein sequence ID" value="KAL1839250.1"/>
    <property type="molecule type" value="Genomic_DNA"/>
</dbReference>
<sequence>MHRGESQTAEGQPLKGICSFYSPRMRALWREACASGDLDGFLTAATDRVRVWCETVPVRDTLLARQKMLQQQAMTQALAGVAFQGMENVTMASSAQSGTGMLFGGGTLGWHPTMYGAEAAQANQAMLGGFAQALDGNVWTTMAALEERWKAVA</sequence>
<keyword evidence="2" id="KW-1185">Reference proteome</keyword>
<comment type="caution">
    <text evidence="1">The sequence shown here is derived from an EMBL/GenBank/DDBJ whole genome shotgun (WGS) entry which is preliminary data.</text>
</comment>
<proteinExistence type="predicted"/>
<reference evidence="1 2" key="1">
    <citation type="journal article" date="2024" name="Commun. Biol.">
        <title>Comparative genomic analysis of thermophilic fungi reveals convergent evolutionary adaptations and gene losses.</title>
        <authorList>
            <person name="Steindorff A.S."/>
            <person name="Aguilar-Pontes M.V."/>
            <person name="Robinson A.J."/>
            <person name="Andreopoulos B."/>
            <person name="LaButti K."/>
            <person name="Kuo A."/>
            <person name="Mondo S."/>
            <person name="Riley R."/>
            <person name="Otillar R."/>
            <person name="Haridas S."/>
            <person name="Lipzen A."/>
            <person name="Grimwood J."/>
            <person name="Schmutz J."/>
            <person name="Clum A."/>
            <person name="Reid I.D."/>
            <person name="Moisan M.C."/>
            <person name="Butler G."/>
            <person name="Nguyen T.T.M."/>
            <person name="Dewar K."/>
            <person name="Conant G."/>
            <person name="Drula E."/>
            <person name="Henrissat B."/>
            <person name="Hansel C."/>
            <person name="Singer S."/>
            <person name="Hutchinson M.I."/>
            <person name="de Vries R.P."/>
            <person name="Natvig D.O."/>
            <person name="Powell A.J."/>
            <person name="Tsang A."/>
            <person name="Grigoriev I.V."/>
        </authorList>
    </citation>
    <scope>NUCLEOTIDE SEQUENCE [LARGE SCALE GENOMIC DNA]</scope>
    <source>
        <strain evidence="1 2">ATCC 24622</strain>
    </source>
</reference>
<dbReference type="Proteomes" id="UP001586593">
    <property type="component" value="Unassembled WGS sequence"/>
</dbReference>
<evidence type="ECO:0000313" key="2">
    <source>
        <dbReference type="Proteomes" id="UP001586593"/>
    </source>
</evidence>
<gene>
    <name evidence="1" type="ORF">VTK73DRAFT_4090</name>
</gene>
<evidence type="ECO:0000313" key="1">
    <source>
        <dbReference type="EMBL" id="KAL1839250.1"/>
    </source>
</evidence>
<accession>A0ABR3VBM1</accession>
<protein>
    <submittedName>
        <fullName evidence="1">Uncharacterized protein</fullName>
    </submittedName>
</protein>